<evidence type="ECO:0000313" key="2">
    <source>
        <dbReference type="Proteomes" id="UP001175228"/>
    </source>
</evidence>
<accession>A0AA39NZZ3</accession>
<comment type="caution">
    <text evidence="1">The sequence shown here is derived from an EMBL/GenBank/DDBJ whole genome shotgun (WGS) entry which is preliminary data.</text>
</comment>
<name>A0AA39NZZ3_9AGAR</name>
<dbReference type="EMBL" id="JAUEPU010000159">
    <property type="protein sequence ID" value="KAK0475022.1"/>
    <property type="molecule type" value="Genomic_DNA"/>
</dbReference>
<reference evidence="1" key="1">
    <citation type="submission" date="2023-06" db="EMBL/GenBank/DDBJ databases">
        <authorList>
            <consortium name="Lawrence Berkeley National Laboratory"/>
            <person name="Ahrendt S."/>
            <person name="Sahu N."/>
            <person name="Indic B."/>
            <person name="Wong-Bajracharya J."/>
            <person name="Merenyi Z."/>
            <person name="Ke H.-M."/>
            <person name="Monk M."/>
            <person name="Kocsube S."/>
            <person name="Drula E."/>
            <person name="Lipzen A."/>
            <person name="Balint B."/>
            <person name="Henrissat B."/>
            <person name="Andreopoulos B."/>
            <person name="Martin F.M."/>
            <person name="Harder C.B."/>
            <person name="Rigling D."/>
            <person name="Ford K.L."/>
            <person name="Foster G.D."/>
            <person name="Pangilinan J."/>
            <person name="Papanicolaou A."/>
            <person name="Barry K."/>
            <person name="LaButti K."/>
            <person name="Viragh M."/>
            <person name="Koriabine M."/>
            <person name="Yan M."/>
            <person name="Riley R."/>
            <person name="Champramary S."/>
            <person name="Plett K.L."/>
            <person name="Tsai I.J."/>
            <person name="Slot J."/>
            <person name="Sipos G."/>
            <person name="Plett J."/>
            <person name="Nagy L.G."/>
            <person name="Grigoriev I.V."/>
        </authorList>
    </citation>
    <scope>NUCLEOTIDE SEQUENCE</scope>
    <source>
        <strain evidence="1">HWK02</strain>
    </source>
</reference>
<evidence type="ECO:0000313" key="1">
    <source>
        <dbReference type="EMBL" id="KAK0475022.1"/>
    </source>
</evidence>
<gene>
    <name evidence="1" type="ORF">EDD18DRAFT_1116288</name>
</gene>
<dbReference type="AlphaFoldDB" id="A0AA39NZZ3"/>
<proteinExistence type="predicted"/>
<organism evidence="1 2">
    <name type="scientific">Armillaria luteobubalina</name>
    <dbReference type="NCBI Taxonomy" id="153913"/>
    <lineage>
        <taxon>Eukaryota</taxon>
        <taxon>Fungi</taxon>
        <taxon>Dikarya</taxon>
        <taxon>Basidiomycota</taxon>
        <taxon>Agaricomycotina</taxon>
        <taxon>Agaricomycetes</taxon>
        <taxon>Agaricomycetidae</taxon>
        <taxon>Agaricales</taxon>
        <taxon>Marasmiineae</taxon>
        <taxon>Physalacriaceae</taxon>
        <taxon>Armillaria</taxon>
    </lineage>
</organism>
<sequence length="218" mass="24006">MPKVIMPPGHDPECPAKADMYMFSTPSRDDHTGTKDVRMLILDTGGVHGTYTMWLLRSAADSIQLGPEGVPFQALHVSILDRSKSLRDCCKLLRNSLSDIDAAFDSGEAALAAELKAVGFHSISRILPGDRCIFRFRDYFVDLSWVGTIVGNLVLAKGMVQALLLINNESLRICRKLHNSRKCIGEKIEGHAITSSAIQLSVQNHTVTGEQPVTVVYW</sequence>
<keyword evidence="2" id="KW-1185">Reference proteome</keyword>
<protein>
    <submittedName>
        <fullName evidence="1">Uncharacterized protein</fullName>
    </submittedName>
</protein>
<dbReference type="Proteomes" id="UP001175228">
    <property type="component" value="Unassembled WGS sequence"/>
</dbReference>